<evidence type="ECO:0000313" key="5">
    <source>
        <dbReference type="Proteomes" id="UP000033572"/>
    </source>
</evidence>
<feature type="domain" description="VWFA" evidence="3">
    <location>
        <begin position="70"/>
        <end position="283"/>
    </location>
</feature>
<accession>A0A0F0L310</accession>
<dbReference type="AlphaFoldDB" id="A0A0F0L310"/>
<keyword evidence="5" id="KW-1185">Reference proteome</keyword>
<feature type="region of interest" description="Disordered" evidence="1">
    <location>
        <begin position="329"/>
        <end position="367"/>
    </location>
</feature>
<keyword evidence="2" id="KW-0812">Transmembrane</keyword>
<dbReference type="Gene3D" id="3.40.50.410">
    <property type="entry name" value="von Willebrand factor, type A domain"/>
    <property type="match status" value="1"/>
</dbReference>
<keyword evidence="2" id="KW-1133">Transmembrane helix</keyword>
<sequence>MIFQPVLNVFLLVLLCAPVGALAVIALAKAKGRDKALWVLRLVLLLACFVMFLRPGIPGGATQTLATDTDVVLVVDTTASIVAEDWNGDEPRLDGVRADVQSIVDEYPGARFALITFDASADLRMPLTTDTTSLISSLDVLRPEVTSQSRGSSIGIASPLLTETLSNAAESSPDRSRMVFYFGDGEQTVTSAPEPFDGSAEFTDAGAVFGYGTAEGGPMRLTTGGLGDSGSGEYIEYQGSNALSVIDETNLEAIAGELGVEYQHRTADAEIVLPDAPSTTTNYAESGSVGNVTELYWIAALVVVALLGVELARAGMLVARLRLLRTPRARATRDRDRSTRDATRSARDASRSTREATTSRPDDGGAA</sequence>
<comment type="caution">
    <text evidence="4">The sequence shown here is derived from an EMBL/GenBank/DDBJ whole genome shotgun (WGS) entry which is preliminary data.</text>
</comment>
<dbReference type="SMART" id="SM00327">
    <property type="entry name" value="VWA"/>
    <property type="match status" value="1"/>
</dbReference>
<dbReference type="Proteomes" id="UP000033572">
    <property type="component" value="Unassembled WGS sequence"/>
</dbReference>
<feature type="compositionally biased region" description="Basic and acidic residues" evidence="1">
    <location>
        <begin position="331"/>
        <end position="354"/>
    </location>
</feature>
<keyword evidence="2" id="KW-0472">Membrane</keyword>
<evidence type="ECO:0000256" key="2">
    <source>
        <dbReference type="SAM" id="Phobius"/>
    </source>
</evidence>
<evidence type="ECO:0000313" key="4">
    <source>
        <dbReference type="EMBL" id="KJL26735.1"/>
    </source>
</evidence>
<reference evidence="4 5" key="1">
    <citation type="submission" date="2015-02" db="EMBL/GenBank/DDBJ databases">
        <title>Draft genome sequences of ten Microbacterium spp. with emphasis on heavy metal contaminated environments.</title>
        <authorList>
            <person name="Corretto E."/>
        </authorList>
    </citation>
    <scope>NUCLEOTIDE SEQUENCE [LARGE SCALE GENOMIC DNA]</scope>
    <source>
        <strain evidence="4 5">DSM 12966</strain>
    </source>
</reference>
<feature type="transmembrane region" description="Helical" evidence="2">
    <location>
        <begin position="295"/>
        <end position="319"/>
    </location>
</feature>
<evidence type="ECO:0000259" key="3">
    <source>
        <dbReference type="PROSITE" id="PS50234"/>
    </source>
</evidence>
<evidence type="ECO:0000256" key="1">
    <source>
        <dbReference type="SAM" id="MobiDB-lite"/>
    </source>
</evidence>
<dbReference type="Pfam" id="PF13519">
    <property type="entry name" value="VWA_2"/>
    <property type="match status" value="1"/>
</dbReference>
<protein>
    <recommendedName>
        <fullName evidence="3">VWFA domain-containing protein</fullName>
    </recommendedName>
</protein>
<dbReference type="SUPFAM" id="SSF53300">
    <property type="entry name" value="vWA-like"/>
    <property type="match status" value="1"/>
</dbReference>
<dbReference type="InterPro" id="IPR002035">
    <property type="entry name" value="VWF_A"/>
</dbReference>
<dbReference type="PROSITE" id="PS50234">
    <property type="entry name" value="VWFA"/>
    <property type="match status" value="1"/>
</dbReference>
<feature type="transmembrane region" description="Helical" evidence="2">
    <location>
        <begin position="6"/>
        <end position="27"/>
    </location>
</feature>
<gene>
    <name evidence="4" type="ORF">RN50_00200</name>
</gene>
<organism evidence="4 5">
    <name type="scientific">Microbacterium foliorum</name>
    <dbReference type="NCBI Taxonomy" id="104336"/>
    <lineage>
        <taxon>Bacteria</taxon>
        <taxon>Bacillati</taxon>
        <taxon>Actinomycetota</taxon>
        <taxon>Actinomycetes</taxon>
        <taxon>Micrococcales</taxon>
        <taxon>Microbacteriaceae</taxon>
        <taxon>Microbacterium</taxon>
    </lineage>
</organism>
<proteinExistence type="predicted"/>
<dbReference type="InterPro" id="IPR036465">
    <property type="entry name" value="vWFA_dom_sf"/>
</dbReference>
<dbReference type="GeneID" id="94442881"/>
<dbReference type="KEGG" id="mfol:DXT68_00590"/>
<name>A0A0F0L310_9MICO</name>
<dbReference type="EMBL" id="JYIU01000020">
    <property type="protein sequence ID" value="KJL26735.1"/>
    <property type="molecule type" value="Genomic_DNA"/>
</dbReference>
<feature type="transmembrane region" description="Helical" evidence="2">
    <location>
        <begin position="39"/>
        <end position="57"/>
    </location>
</feature>
<dbReference type="PATRIC" id="fig|104336.4.peg.207"/>
<dbReference type="RefSeq" id="WP_082068766.1">
    <property type="nucleotide sequence ID" value="NZ_CP031425.1"/>
</dbReference>